<dbReference type="RefSeq" id="WP_091198317.1">
    <property type="nucleotide sequence ID" value="NZ_FOVE01000032.1"/>
</dbReference>
<dbReference type="Gene3D" id="2.40.160.10">
    <property type="entry name" value="Porin"/>
    <property type="match status" value="1"/>
</dbReference>
<dbReference type="CDD" id="cd00342">
    <property type="entry name" value="gram_neg_porins"/>
    <property type="match status" value="1"/>
</dbReference>
<keyword evidence="3" id="KW-0813">Transport</keyword>
<evidence type="ECO:0000256" key="1">
    <source>
        <dbReference type="ARBA" id="ARBA00004571"/>
    </source>
</evidence>
<organism evidence="13 14">
    <name type="scientific">Formivibrio citricus</name>
    <dbReference type="NCBI Taxonomy" id="83765"/>
    <lineage>
        <taxon>Bacteria</taxon>
        <taxon>Pseudomonadati</taxon>
        <taxon>Pseudomonadota</taxon>
        <taxon>Betaproteobacteria</taxon>
        <taxon>Neisseriales</taxon>
        <taxon>Chitinibacteraceae</taxon>
        <taxon>Formivibrio</taxon>
    </lineage>
</organism>
<evidence type="ECO:0000256" key="10">
    <source>
        <dbReference type="ARBA" id="ARBA00023237"/>
    </source>
</evidence>
<keyword evidence="4" id="KW-1134">Transmembrane beta strand</keyword>
<evidence type="ECO:0000256" key="5">
    <source>
        <dbReference type="ARBA" id="ARBA00022692"/>
    </source>
</evidence>
<evidence type="ECO:0000256" key="7">
    <source>
        <dbReference type="ARBA" id="ARBA00023065"/>
    </source>
</evidence>
<dbReference type="STRING" id="83765.SAMN05660284_02803"/>
<dbReference type="GO" id="GO:0015288">
    <property type="term" value="F:porin activity"/>
    <property type="evidence" value="ECO:0007669"/>
    <property type="project" value="UniProtKB-KW"/>
</dbReference>
<sequence length="379" mass="40848">MKKVLSIAVAAAFVAPAAMAEVTVYGSLRTGIEYSKVTDNGADNDITRARLVDYDSRIGFKGSDKLDNGMKLQWQVENAVKVGNGSTTPGWNSKGAWIALRHQYGDVLVGSYYDLSAQLLTAVLDYDVVTPGLTWWQGLGNSVEGYVTTMNTKHSLGVARDVYSGSPALNNAITYITPDINGFKGKVLYDFGAKTAAVNNNGMQASLTYRSKLFNVGGAYKLVNDSYQSGNATTLNAEDYYKNYSVGANIQPVAGWNISALWNRAKVRKSSNEVWQDGWAIGTSYRTGKHGVGLHYGRVGDYTKNGSKTSDTGGYALGAQYSYKLSKQTMMAAALGLNRNDKYSAMILPAATSFNEGGAVPVNYGAKIMEATVSIRTDF</sequence>
<name>A0A1I5E1T5_9NEIS</name>
<evidence type="ECO:0000256" key="6">
    <source>
        <dbReference type="ARBA" id="ARBA00022729"/>
    </source>
</evidence>
<dbReference type="PANTHER" id="PTHR34501:SF9">
    <property type="entry name" value="MAJOR OUTER MEMBRANE PROTEIN P.IA"/>
    <property type="match status" value="1"/>
</dbReference>
<reference evidence="14" key="1">
    <citation type="submission" date="2016-10" db="EMBL/GenBank/DDBJ databases">
        <authorList>
            <person name="Varghese N."/>
            <person name="Submissions S."/>
        </authorList>
    </citation>
    <scope>NUCLEOTIDE SEQUENCE [LARGE SCALE GENOMIC DNA]</scope>
    <source>
        <strain evidence="14">DSM 6150</strain>
    </source>
</reference>
<comment type="subcellular location">
    <subcellularLocation>
        <location evidence="1">Cell outer membrane</location>
        <topology evidence="1">Multi-pass membrane protein</topology>
    </subcellularLocation>
</comment>
<evidence type="ECO:0000256" key="8">
    <source>
        <dbReference type="ARBA" id="ARBA00023114"/>
    </source>
</evidence>
<keyword evidence="8" id="KW-0626">Porin</keyword>
<evidence type="ECO:0000256" key="3">
    <source>
        <dbReference type="ARBA" id="ARBA00022448"/>
    </source>
</evidence>
<keyword evidence="14" id="KW-1185">Reference proteome</keyword>
<dbReference type="OrthoDB" id="5289162at2"/>
<proteinExistence type="predicted"/>
<comment type="subunit">
    <text evidence="2">Homotrimer.</text>
</comment>
<dbReference type="GO" id="GO:0006811">
    <property type="term" value="P:monoatomic ion transport"/>
    <property type="evidence" value="ECO:0007669"/>
    <property type="project" value="UniProtKB-KW"/>
</dbReference>
<dbReference type="InterPro" id="IPR023614">
    <property type="entry name" value="Porin_dom_sf"/>
</dbReference>
<dbReference type="Proteomes" id="UP000242869">
    <property type="component" value="Unassembled WGS sequence"/>
</dbReference>
<evidence type="ECO:0000256" key="4">
    <source>
        <dbReference type="ARBA" id="ARBA00022452"/>
    </source>
</evidence>
<evidence type="ECO:0000256" key="2">
    <source>
        <dbReference type="ARBA" id="ARBA00011233"/>
    </source>
</evidence>
<feature type="domain" description="Porin" evidence="12">
    <location>
        <begin position="9"/>
        <end position="342"/>
    </location>
</feature>
<accession>A0A1I5E1T5</accession>
<keyword evidence="10" id="KW-0998">Cell outer membrane</keyword>
<keyword evidence="9" id="KW-0472">Membrane</keyword>
<dbReference type="PRINTS" id="PR00184">
    <property type="entry name" value="NEISSPPORIN"/>
</dbReference>
<dbReference type="PANTHER" id="PTHR34501">
    <property type="entry name" value="PROTEIN YDDL-RELATED"/>
    <property type="match status" value="1"/>
</dbReference>
<dbReference type="GO" id="GO:0046930">
    <property type="term" value="C:pore complex"/>
    <property type="evidence" value="ECO:0007669"/>
    <property type="project" value="UniProtKB-KW"/>
</dbReference>
<gene>
    <name evidence="13" type="ORF">SAMN05660284_02803</name>
</gene>
<feature type="signal peptide" evidence="11">
    <location>
        <begin position="1"/>
        <end position="20"/>
    </location>
</feature>
<dbReference type="GO" id="GO:0009279">
    <property type="term" value="C:cell outer membrane"/>
    <property type="evidence" value="ECO:0007669"/>
    <property type="project" value="UniProtKB-SubCell"/>
</dbReference>
<evidence type="ECO:0000313" key="13">
    <source>
        <dbReference type="EMBL" id="SFO05121.1"/>
    </source>
</evidence>
<evidence type="ECO:0000259" key="12">
    <source>
        <dbReference type="Pfam" id="PF13609"/>
    </source>
</evidence>
<evidence type="ECO:0000256" key="9">
    <source>
        <dbReference type="ARBA" id="ARBA00023136"/>
    </source>
</evidence>
<dbReference type="InterPro" id="IPR033900">
    <property type="entry name" value="Gram_neg_porin_domain"/>
</dbReference>
<dbReference type="InterPro" id="IPR002299">
    <property type="entry name" value="Porin_Neis"/>
</dbReference>
<feature type="chain" id="PRO_5017452969" evidence="11">
    <location>
        <begin position="21"/>
        <end position="379"/>
    </location>
</feature>
<evidence type="ECO:0000256" key="11">
    <source>
        <dbReference type="SAM" id="SignalP"/>
    </source>
</evidence>
<dbReference type="SUPFAM" id="SSF56935">
    <property type="entry name" value="Porins"/>
    <property type="match status" value="1"/>
</dbReference>
<protein>
    <submittedName>
        <fullName evidence="13">Outer membrane protein (Porin)</fullName>
    </submittedName>
</protein>
<dbReference type="InterPro" id="IPR050298">
    <property type="entry name" value="Gram-neg_bact_OMP"/>
</dbReference>
<dbReference type="EMBL" id="FOVE01000032">
    <property type="protein sequence ID" value="SFO05121.1"/>
    <property type="molecule type" value="Genomic_DNA"/>
</dbReference>
<keyword evidence="5" id="KW-0812">Transmembrane</keyword>
<dbReference type="AlphaFoldDB" id="A0A1I5E1T5"/>
<evidence type="ECO:0000313" key="14">
    <source>
        <dbReference type="Proteomes" id="UP000242869"/>
    </source>
</evidence>
<dbReference type="Pfam" id="PF13609">
    <property type="entry name" value="Porin_4"/>
    <property type="match status" value="1"/>
</dbReference>
<keyword evidence="7" id="KW-0406">Ion transport</keyword>
<keyword evidence="6 11" id="KW-0732">Signal</keyword>